<name>A0ABT3IQD5_9BACT</name>
<dbReference type="PANTHER" id="PTHR43861">
    <property type="entry name" value="TRANS-ACONITATE 2-METHYLTRANSFERASE-RELATED"/>
    <property type="match status" value="1"/>
</dbReference>
<comment type="caution">
    <text evidence="2">The sequence shown here is derived from an EMBL/GenBank/DDBJ whole genome shotgun (WGS) entry which is preliminary data.</text>
</comment>
<dbReference type="SUPFAM" id="SSF53335">
    <property type="entry name" value="S-adenosyl-L-methionine-dependent methyltransferases"/>
    <property type="match status" value="1"/>
</dbReference>
<dbReference type="EMBL" id="JAPDNS010000002">
    <property type="protein sequence ID" value="MCW3485949.1"/>
    <property type="molecule type" value="Genomic_DNA"/>
</dbReference>
<accession>A0ABT3IQD5</accession>
<dbReference type="InterPro" id="IPR013216">
    <property type="entry name" value="Methyltransf_11"/>
</dbReference>
<dbReference type="Gene3D" id="3.40.50.150">
    <property type="entry name" value="Vaccinia Virus protein VP39"/>
    <property type="match status" value="1"/>
</dbReference>
<dbReference type="GO" id="GO:0008168">
    <property type="term" value="F:methyltransferase activity"/>
    <property type="evidence" value="ECO:0007669"/>
    <property type="project" value="UniProtKB-KW"/>
</dbReference>
<dbReference type="GO" id="GO:0032259">
    <property type="term" value="P:methylation"/>
    <property type="evidence" value="ECO:0007669"/>
    <property type="project" value="UniProtKB-KW"/>
</dbReference>
<protein>
    <submittedName>
        <fullName evidence="2">Class I SAM-dependent methyltransferase</fullName>
    </submittedName>
</protein>
<dbReference type="RefSeq" id="WP_264732766.1">
    <property type="nucleotide sequence ID" value="NZ_JAPDNR010000001.1"/>
</dbReference>
<evidence type="ECO:0000259" key="1">
    <source>
        <dbReference type="Pfam" id="PF08241"/>
    </source>
</evidence>
<evidence type="ECO:0000313" key="3">
    <source>
        <dbReference type="Proteomes" id="UP001207742"/>
    </source>
</evidence>
<dbReference type="Pfam" id="PF08241">
    <property type="entry name" value="Methyltransf_11"/>
    <property type="match status" value="1"/>
</dbReference>
<sequence length="244" mass="27907">MKQNIYDDPVFFEKYKDLRDNDKGINEWIEQPVMRQLMKIPAGAHVLDIGCGLGHQISYLLQQSPASIIGVDIAEKMLAEVARRIQHPTVELICSAIEDYPIRENHFDLIVSSMTLHYVQDLPELFRHISKGLKPGGQFIFSMEHPVCTAWLKGWIEAEGTKIWPVAEYAREGIRYQHWFVADVIKYHRKLSTIINDLIRAGFQIDHIAEPVPTPEVLVSRPDLAPHLERPPVLIIGTTRQSSL</sequence>
<dbReference type="InterPro" id="IPR029063">
    <property type="entry name" value="SAM-dependent_MTases_sf"/>
</dbReference>
<gene>
    <name evidence="2" type="ORF">OL497_18745</name>
</gene>
<keyword evidence="2" id="KW-0808">Transferase</keyword>
<evidence type="ECO:0000313" key="2">
    <source>
        <dbReference type="EMBL" id="MCW3485949.1"/>
    </source>
</evidence>
<dbReference type="CDD" id="cd02440">
    <property type="entry name" value="AdoMet_MTases"/>
    <property type="match status" value="1"/>
</dbReference>
<feature type="domain" description="Methyltransferase type 11" evidence="1">
    <location>
        <begin position="47"/>
        <end position="141"/>
    </location>
</feature>
<keyword evidence="2" id="KW-0489">Methyltransferase</keyword>
<proteinExistence type="predicted"/>
<keyword evidence="3" id="KW-1185">Reference proteome</keyword>
<organism evidence="2 3">
    <name type="scientific">Chitinophaga nivalis</name>
    <dbReference type="NCBI Taxonomy" id="2991709"/>
    <lineage>
        <taxon>Bacteria</taxon>
        <taxon>Pseudomonadati</taxon>
        <taxon>Bacteroidota</taxon>
        <taxon>Chitinophagia</taxon>
        <taxon>Chitinophagales</taxon>
        <taxon>Chitinophagaceae</taxon>
        <taxon>Chitinophaga</taxon>
    </lineage>
</organism>
<dbReference type="Proteomes" id="UP001207742">
    <property type="component" value="Unassembled WGS sequence"/>
</dbReference>
<reference evidence="2 3" key="1">
    <citation type="submission" date="2022-10" db="EMBL/GenBank/DDBJ databases">
        <title>Chitinophaga nivalis PC15 sp. nov., isolated from Pyeongchang county, South Korea.</title>
        <authorList>
            <person name="Trinh H.N."/>
        </authorList>
    </citation>
    <scope>NUCLEOTIDE SEQUENCE [LARGE SCALE GENOMIC DNA]</scope>
    <source>
        <strain evidence="2 3">PC14</strain>
    </source>
</reference>